<protein>
    <submittedName>
        <fullName evidence="1">Uncharacterized protein</fullName>
    </submittedName>
</protein>
<organism evidence="1 2">
    <name type="scientific">Candidatus Scalindua brodae</name>
    <dbReference type="NCBI Taxonomy" id="237368"/>
    <lineage>
        <taxon>Bacteria</taxon>
        <taxon>Pseudomonadati</taxon>
        <taxon>Planctomycetota</taxon>
        <taxon>Candidatus Brocadiia</taxon>
        <taxon>Candidatus Brocadiales</taxon>
        <taxon>Candidatus Scalinduaceae</taxon>
        <taxon>Candidatus Scalindua</taxon>
    </lineage>
</organism>
<evidence type="ECO:0000313" key="2">
    <source>
        <dbReference type="Proteomes" id="UP000030652"/>
    </source>
</evidence>
<dbReference type="Proteomes" id="UP000030652">
    <property type="component" value="Unassembled WGS sequence"/>
</dbReference>
<sequence length="31" mass="3902">MKKMEKRHHIKLVHEVNYFNTFFAVFSLYKD</sequence>
<reference evidence="1 2" key="1">
    <citation type="submission" date="2014-10" db="EMBL/GenBank/DDBJ databases">
        <title>Draft genome of anammox bacterium scalindua brodae, obtained using differential coverage binning of sequence data from two enrichment reactors.</title>
        <authorList>
            <person name="Speth D.R."/>
            <person name="Russ L."/>
            <person name="Kartal B."/>
            <person name="Op den Camp H.J."/>
            <person name="Dutilh B.E."/>
            <person name="Jetten M.S."/>
        </authorList>
    </citation>
    <scope>NUCLEOTIDE SEQUENCE [LARGE SCALE GENOMIC DNA]</scope>
    <source>
        <strain evidence="1">RU1</strain>
    </source>
</reference>
<name>A0A0B0ES37_9BACT</name>
<dbReference type="EMBL" id="JRYO01000056">
    <property type="protein sequence ID" value="KHE93490.1"/>
    <property type="molecule type" value="Genomic_DNA"/>
</dbReference>
<proteinExistence type="predicted"/>
<comment type="caution">
    <text evidence="1">The sequence shown here is derived from an EMBL/GenBank/DDBJ whole genome shotgun (WGS) entry which is preliminary data.</text>
</comment>
<accession>A0A0B0ES37</accession>
<gene>
    <name evidence="1" type="ORF">SCABRO_00785</name>
</gene>
<evidence type="ECO:0000313" key="1">
    <source>
        <dbReference type="EMBL" id="KHE93490.1"/>
    </source>
</evidence>
<dbReference type="AlphaFoldDB" id="A0A0B0ES37"/>